<reference evidence="7" key="1">
    <citation type="submission" date="2013-03" db="EMBL/GenBank/DDBJ databases">
        <title>Genome sequence of Chthonomonas calidirosea, the first sequenced genome from the Armatimonadetes phylum (formally candidate division OP10).</title>
        <authorList>
            <person name="Lee K.C.Y."/>
            <person name="Morgan X.C."/>
            <person name="Dunfield P.F."/>
            <person name="Tamas I."/>
            <person name="Houghton K.M."/>
            <person name="Vyssotski M."/>
            <person name="Ryan J.L.J."/>
            <person name="Lagutin K."/>
            <person name="McDonald I.R."/>
            <person name="Stott M.B."/>
        </authorList>
    </citation>
    <scope>NUCLEOTIDE SEQUENCE [LARGE SCALE GENOMIC DNA]</scope>
    <source>
        <strain evidence="7">DSM 23976 / ICMP 18418 / T49</strain>
    </source>
</reference>
<protein>
    <submittedName>
        <fullName evidence="6">ABC-type multidrug transport system, ATPase component</fullName>
    </submittedName>
</protein>
<evidence type="ECO:0000259" key="5">
    <source>
        <dbReference type="PROSITE" id="PS50893"/>
    </source>
</evidence>
<dbReference type="EMBL" id="HF951689">
    <property type="protein sequence ID" value="CCW34652.1"/>
    <property type="molecule type" value="Genomic_DNA"/>
</dbReference>
<organism evidence="6 7">
    <name type="scientific">Chthonomonas calidirosea (strain DSM 23976 / ICMP 18418 / T49)</name>
    <dbReference type="NCBI Taxonomy" id="1303518"/>
    <lineage>
        <taxon>Bacteria</taxon>
        <taxon>Bacillati</taxon>
        <taxon>Armatimonadota</taxon>
        <taxon>Chthonomonadia</taxon>
        <taxon>Chthonomonadales</taxon>
        <taxon>Chthonomonadaceae</taxon>
        <taxon>Chthonomonas</taxon>
    </lineage>
</organism>
<dbReference type="SMART" id="SM00382">
    <property type="entry name" value="AAA"/>
    <property type="match status" value="1"/>
</dbReference>
<dbReference type="eggNOG" id="COG1131">
    <property type="taxonomic scope" value="Bacteria"/>
</dbReference>
<dbReference type="RefSeq" id="WP_016482210.1">
    <property type="nucleotide sequence ID" value="NC_021487.1"/>
</dbReference>
<sequence length="331" mass="36451">MTAIVQVKGLEKVYRVGRQKLHAVKGIDLELEQGDIFGFIGPNGAGKTTTLKILATLLPPTAGTALIAGHDVVAEPDAVREVIGYMPDFFGVYDDIKVWEYLDFFAAAYRIPKAHRAGIIDDVLALTDLTDKKDSYVESLSRGMKQRLCLAKTLIHDPKVLLLDEPASGLDPRARIELKELLKELQAMGKTIIVSSHILPEMEEFCNKIGIIERGEMVVAGDVQQIARQIRGQQFIEITIADGLPTAEQLLQNMPEWVHSVQRCGVDMANADVSAPPPLRGTLRIGYIGEPEGEYEVLTALVQAGVKVRAFHPVKTDLEDVFLRYTKGQVA</sequence>
<dbReference type="Gene3D" id="3.40.50.300">
    <property type="entry name" value="P-loop containing nucleotide triphosphate hydrolases"/>
    <property type="match status" value="1"/>
</dbReference>
<dbReference type="InParanoid" id="S0EW94"/>
<name>S0EW94_CHTCT</name>
<dbReference type="InterPro" id="IPR003593">
    <property type="entry name" value="AAA+_ATPase"/>
</dbReference>
<comment type="similarity">
    <text evidence="1">Belongs to the ABC transporter superfamily.</text>
</comment>
<dbReference type="PANTHER" id="PTHR43335">
    <property type="entry name" value="ABC TRANSPORTER, ATP-BINDING PROTEIN"/>
    <property type="match status" value="1"/>
</dbReference>
<dbReference type="PROSITE" id="PS50893">
    <property type="entry name" value="ABC_TRANSPORTER_2"/>
    <property type="match status" value="1"/>
</dbReference>
<dbReference type="AlphaFoldDB" id="S0EW94"/>
<dbReference type="STRING" id="454171.CP488_00326"/>
<dbReference type="PATRIC" id="fig|1303518.3.peg.838"/>
<dbReference type="HOGENOM" id="CLU_000604_1_2_0"/>
<evidence type="ECO:0000256" key="3">
    <source>
        <dbReference type="ARBA" id="ARBA00022741"/>
    </source>
</evidence>
<dbReference type="GO" id="GO:0005524">
    <property type="term" value="F:ATP binding"/>
    <property type="evidence" value="ECO:0007669"/>
    <property type="project" value="UniProtKB-KW"/>
</dbReference>
<dbReference type="PANTHER" id="PTHR43335:SF3">
    <property type="entry name" value="ABC TRANSPORTER"/>
    <property type="match status" value="1"/>
</dbReference>
<evidence type="ECO:0000313" key="7">
    <source>
        <dbReference type="Proteomes" id="UP000014227"/>
    </source>
</evidence>
<dbReference type="SUPFAM" id="SSF52540">
    <property type="entry name" value="P-loop containing nucleoside triphosphate hydrolases"/>
    <property type="match status" value="1"/>
</dbReference>
<accession>S0EW94</accession>
<dbReference type="Proteomes" id="UP000014227">
    <property type="component" value="Chromosome I"/>
</dbReference>
<evidence type="ECO:0000256" key="1">
    <source>
        <dbReference type="ARBA" id="ARBA00005417"/>
    </source>
</evidence>
<gene>
    <name evidence="6" type="ORF">CCALI_00828</name>
</gene>
<feature type="domain" description="ABC transporter" evidence="5">
    <location>
        <begin position="5"/>
        <end position="239"/>
    </location>
</feature>
<proteinExistence type="inferred from homology"/>
<dbReference type="InterPro" id="IPR027417">
    <property type="entry name" value="P-loop_NTPase"/>
</dbReference>
<dbReference type="Pfam" id="PF00005">
    <property type="entry name" value="ABC_tran"/>
    <property type="match status" value="1"/>
</dbReference>
<dbReference type="GO" id="GO:0016887">
    <property type="term" value="F:ATP hydrolysis activity"/>
    <property type="evidence" value="ECO:0007669"/>
    <property type="project" value="InterPro"/>
</dbReference>
<keyword evidence="7" id="KW-1185">Reference proteome</keyword>
<keyword evidence="2" id="KW-0813">Transport</keyword>
<dbReference type="KEGG" id="ccz:CCALI_00828"/>
<dbReference type="InterPro" id="IPR003439">
    <property type="entry name" value="ABC_transporter-like_ATP-bd"/>
</dbReference>
<evidence type="ECO:0000256" key="4">
    <source>
        <dbReference type="ARBA" id="ARBA00022840"/>
    </source>
</evidence>
<dbReference type="OrthoDB" id="9775135at2"/>
<evidence type="ECO:0000256" key="2">
    <source>
        <dbReference type="ARBA" id="ARBA00022448"/>
    </source>
</evidence>
<dbReference type="CDD" id="cd03230">
    <property type="entry name" value="ABC_DR_subfamily_A"/>
    <property type="match status" value="1"/>
</dbReference>
<keyword evidence="4" id="KW-0067">ATP-binding</keyword>
<evidence type="ECO:0000313" key="6">
    <source>
        <dbReference type="EMBL" id="CCW34652.1"/>
    </source>
</evidence>
<keyword evidence="3" id="KW-0547">Nucleotide-binding</keyword>
<dbReference type="FunCoup" id="S0EW94">
    <property type="interactions" value="29"/>
</dbReference>